<dbReference type="EMBL" id="JARJCM010000362">
    <property type="protein sequence ID" value="KAJ7018057.1"/>
    <property type="molecule type" value="Genomic_DNA"/>
</dbReference>
<sequence length="242" mass="26700">MGVTTGRRKSKRVSTARSKLHIASLVAMDDRDSDDDSEFPAAIPIPDEDDEVSESGDDDKAECEEDDDNEDDDDEEGAGSQESQGDDSSVVEKRKRACSVDTEDVLEIDSDTEEEVPAPKKTKKNPVTITYTASFLAPLEKGKKAPASRTPMKTDLIYMTNDEPFDTLKAQILVRIAAVYAPDKLNFDDYNVSFTVPRLVKDAIGLDAQSYTHLLKNAQKMDDPAVKILIDPKPDRLPTCNN</sequence>
<proteinExistence type="predicted"/>
<dbReference type="AlphaFoldDB" id="A0AAD6S356"/>
<comment type="caution">
    <text evidence="2">The sequence shown here is derived from an EMBL/GenBank/DDBJ whole genome shotgun (WGS) entry which is preliminary data.</text>
</comment>
<gene>
    <name evidence="2" type="ORF">C8F04DRAFT_1153209</name>
</gene>
<dbReference type="Proteomes" id="UP001218188">
    <property type="component" value="Unassembled WGS sequence"/>
</dbReference>
<feature type="compositionally biased region" description="Acidic residues" evidence="1">
    <location>
        <begin position="46"/>
        <end position="77"/>
    </location>
</feature>
<organism evidence="2 3">
    <name type="scientific">Mycena alexandri</name>
    <dbReference type="NCBI Taxonomy" id="1745969"/>
    <lineage>
        <taxon>Eukaryota</taxon>
        <taxon>Fungi</taxon>
        <taxon>Dikarya</taxon>
        <taxon>Basidiomycota</taxon>
        <taxon>Agaricomycotina</taxon>
        <taxon>Agaricomycetes</taxon>
        <taxon>Agaricomycetidae</taxon>
        <taxon>Agaricales</taxon>
        <taxon>Marasmiineae</taxon>
        <taxon>Mycenaceae</taxon>
        <taxon>Mycena</taxon>
    </lineage>
</organism>
<evidence type="ECO:0000313" key="2">
    <source>
        <dbReference type="EMBL" id="KAJ7018057.1"/>
    </source>
</evidence>
<keyword evidence="3" id="KW-1185">Reference proteome</keyword>
<name>A0AAD6S356_9AGAR</name>
<protein>
    <submittedName>
        <fullName evidence="2">Uncharacterized protein</fullName>
    </submittedName>
</protein>
<reference evidence="2" key="1">
    <citation type="submission" date="2023-03" db="EMBL/GenBank/DDBJ databases">
        <title>Massive genome expansion in bonnet fungi (Mycena s.s.) driven by repeated elements and novel gene families across ecological guilds.</title>
        <authorList>
            <consortium name="Lawrence Berkeley National Laboratory"/>
            <person name="Harder C.B."/>
            <person name="Miyauchi S."/>
            <person name="Viragh M."/>
            <person name="Kuo A."/>
            <person name="Thoen E."/>
            <person name="Andreopoulos B."/>
            <person name="Lu D."/>
            <person name="Skrede I."/>
            <person name="Drula E."/>
            <person name="Henrissat B."/>
            <person name="Morin E."/>
            <person name="Kohler A."/>
            <person name="Barry K."/>
            <person name="LaButti K."/>
            <person name="Morin E."/>
            <person name="Salamov A."/>
            <person name="Lipzen A."/>
            <person name="Mereny Z."/>
            <person name="Hegedus B."/>
            <person name="Baldrian P."/>
            <person name="Stursova M."/>
            <person name="Weitz H."/>
            <person name="Taylor A."/>
            <person name="Grigoriev I.V."/>
            <person name="Nagy L.G."/>
            <person name="Martin F."/>
            <person name="Kauserud H."/>
        </authorList>
    </citation>
    <scope>NUCLEOTIDE SEQUENCE</scope>
    <source>
        <strain evidence="2">CBHHK200</strain>
    </source>
</reference>
<accession>A0AAD6S356</accession>
<feature type="region of interest" description="Disordered" evidence="1">
    <location>
        <begin position="26"/>
        <end position="96"/>
    </location>
</feature>
<evidence type="ECO:0000313" key="3">
    <source>
        <dbReference type="Proteomes" id="UP001218188"/>
    </source>
</evidence>
<evidence type="ECO:0000256" key="1">
    <source>
        <dbReference type="SAM" id="MobiDB-lite"/>
    </source>
</evidence>